<dbReference type="PANTHER" id="PTHR35317">
    <property type="entry name" value="OS04G0629600 PROTEIN"/>
    <property type="match status" value="1"/>
</dbReference>
<accession>A0A151UCK4</accession>
<dbReference type="Proteomes" id="UP000075243">
    <property type="component" value="Chromosome 1"/>
</dbReference>
<keyword evidence="2" id="KW-1185">Reference proteome</keyword>
<dbReference type="STRING" id="3821.A0A151UCK4"/>
<gene>
    <name evidence="1" type="ORF">KK1_021251</name>
</gene>
<reference evidence="1 2" key="1">
    <citation type="journal article" date="2012" name="Nat. Biotechnol.">
        <title>Draft genome sequence of pigeonpea (Cajanus cajan), an orphan legume crop of resource-poor farmers.</title>
        <authorList>
            <person name="Varshney R.K."/>
            <person name="Chen W."/>
            <person name="Li Y."/>
            <person name="Bharti A.K."/>
            <person name="Saxena R.K."/>
            <person name="Schlueter J.A."/>
            <person name="Donoghue M.T."/>
            <person name="Azam S."/>
            <person name="Fan G."/>
            <person name="Whaley A.M."/>
            <person name="Farmer A.D."/>
            <person name="Sheridan J."/>
            <person name="Iwata A."/>
            <person name="Tuteja R."/>
            <person name="Penmetsa R.V."/>
            <person name="Wu W."/>
            <person name="Upadhyaya H.D."/>
            <person name="Yang S.P."/>
            <person name="Shah T."/>
            <person name="Saxena K.B."/>
            <person name="Michael T."/>
            <person name="McCombie W.R."/>
            <person name="Yang B."/>
            <person name="Zhang G."/>
            <person name="Yang H."/>
            <person name="Wang J."/>
            <person name="Spillane C."/>
            <person name="Cook D.R."/>
            <person name="May G.D."/>
            <person name="Xu X."/>
            <person name="Jackson S.A."/>
        </authorList>
    </citation>
    <scope>NUCLEOTIDE SEQUENCE [LARGE SCALE GENOMIC DNA]</scope>
    <source>
        <strain evidence="2">cv. Asha</strain>
    </source>
</reference>
<name>A0A151UCK4_CAJCA</name>
<sequence>MKAGETINEYFARTLTIANKMRIHGEIMGDVVEKILRSMAAQFNYVVYSIEESNDIDSLSINQLQSSLLVHE</sequence>
<proteinExistence type="predicted"/>
<organism evidence="1 2">
    <name type="scientific">Cajanus cajan</name>
    <name type="common">Pigeon pea</name>
    <name type="synonym">Cajanus indicus</name>
    <dbReference type="NCBI Taxonomy" id="3821"/>
    <lineage>
        <taxon>Eukaryota</taxon>
        <taxon>Viridiplantae</taxon>
        <taxon>Streptophyta</taxon>
        <taxon>Embryophyta</taxon>
        <taxon>Tracheophyta</taxon>
        <taxon>Spermatophyta</taxon>
        <taxon>Magnoliopsida</taxon>
        <taxon>eudicotyledons</taxon>
        <taxon>Gunneridae</taxon>
        <taxon>Pentapetalae</taxon>
        <taxon>rosids</taxon>
        <taxon>fabids</taxon>
        <taxon>Fabales</taxon>
        <taxon>Fabaceae</taxon>
        <taxon>Papilionoideae</taxon>
        <taxon>50 kb inversion clade</taxon>
        <taxon>NPAAA clade</taxon>
        <taxon>indigoferoid/millettioid clade</taxon>
        <taxon>Phaseoleae</taxon>
        <taxon>Cajanus</taxon>
    </lineage>
</organism>
<protein>
    <recommendedName>
        <fullName evidence="3">Retrovirus-related Pol polyprotein from transposon TNT 1-94</fullName>
    </recommendedName>
</protein>
<evidence type="ECO:0008006" key="3">
    <source>
        <dbReference type="Google" id="ProtNLM"/>
    </source>
</evidence>
<dbReference type="PANTHER" id="PTHR35317:SF34">
    <property type="match status" value="1"/>
</dbReference>
<dbReference type="Pfam" id="PF14223">
    <property type="entry name" value="Retrotran_gag_2"/>
    <property type="match status" value="1"/>
</dbReference>
<evidence type="ECO:0000313" key="2">
    <source>
        <dbReference type="Proteomes" id="UP000075243"/>
    </source>
</evidence>
<evidence type="ECO:0000313" key="1">
    <source>
        <dbReference type="EMBL" id="KYP76988.1"/>
    </source>
</evidence>
<dbReference type="AlphaFoldDB" id="A0A151UCK4"/>
<dbReference type="EMBL" id="CM003603">
    <property type="protein sequence ID" value="KYP76988.1"/>
    <property type="molecule type" value="Genomic_DNA"/>
</dbReference>
<dbReference type="Gramene" id="C.cajan_20636.t">
    <property type="protein sequence ID" value="C.cajan_20636.t.cds1"/>
    <property type="gene ID" value="C.cajan_20636"/>
</dbReference>